<evidence type="ECO:0000256" key="3">
    <source>
        <dbReference type="ARBA" id="ARBA00022452"/>
    </source>
</evidence>
<evidence type="ECO:0000256" key="11">
    <source>
        <dbReference type="ARBA" id="ARBA00023237"/>
    </source>
</evidence>
<dbReference type="InterPro" id="IPR039426">
    <property type="entry name" value="TonB-dep_rcpt-like"/>
</dbReference>
<dbReference type="PANTHER" id="PTHR30069">
    <property type="entry name" value="TONB-DEPENDENT OUTER MEMBRANE RECEPTOR"/>
    <property type="match status" value="1"/>
</dbReference>
<dbReference type="EMBL" id="FWXT01000001">
    <property type="protein sequence ID" value="SMC45520.1"/>
    <property type="molecule type" value="Genomic_DNA"/>
</dbReference>
<dbReference type="InterPro" id="IPR011662">
    <property type="entry name" value="Secretin/TonB_short_N"/>
</dbReference>
<evidence type="ECO:0000256" key="2">
    <source>
        <dbReference type="ARBA" id="ARBA00022448"/>
    </source>
</evidence>
<keyword evidence="18" id="KW-1185">Reference proteome</keyword>
<evidence type="ECO:0000256" key="13">
    <source>
        <dbReference type="RuleBase" id="RU003357"/>
    </source>
</evidence>
<keyword evidence="2 12" id="KW-0813">Transport</keyword>
<reference evidence="18" key="1">
    <citation type="submission" date="2017-04" db="EMBL/GenBank/DDBJ databases">
        <authorList>
            <person name="Varghese N."/>
            <person name="Submissions S."/>
        </authorList>
    </citation>
    <scope>NUCLEOTIDE SEQUENCE [LARGE SCALE GENOMIC DNA]</scope>
    <source>
        <strain evidence="18">DSM 12126</strain>
    </source>
</reference>
<dbReference type="Gene3D" id="2.60.40.1120">
    <property type="entry name" value="Carboxypeptidase-like, regulatory domain"/>
    <property type="match status" value="1"/>
</dbReference>
<proteinExistence type="inferred from homology"/>
<evidence type="ECO:0000256" key="5">
    <source>
        <dbReference type="ARBA" id="ARBA00022692"/>
    </source>
</evidence>
<dbReference type="PANTHER" id="PTHR30069:SF29">
    <property type="entry name" value="HEMOGLOBIN AND HEMOGLOBIN-HAPTOGLOBIN-BINDING PROTEIN 1-RELATED"/>
    <property type="match status" value="1"/>
</dbReference>
<evidence type="ECO:0000256" key="10">
    <source>
        <dbReference type="ARBA" id="ARBA00023170"/>
    </source>
</evidence>
<dbReference type="STRING" id="151894.SAMN04488524_0546"/>
<keyword evidence="3 12" id="KW-1134">Transmembrane beta strand</keyword>
<evidence type="ECO:0000313" key="18">
    <source>
        <dbReference type="Proteomes" id="UP000192756"/>
    </source>
</evidence>
<dbReference type="InterPro" id="IPR037066">
    <property type="entry name" value="Plug_dom_sf"/>
</dbReference>
<evidence type="ECO:0000256" key="7">
    <source>
        <dbReference type="ARBA" id="ARBA00023004"/>
    </source>
</evidence>
<dbReference type="NCBIfam" id="TIGR04056">
    <property type="entry name" value="OMP_RagA_SusC"/>
    <property type="match status" value="1"/>
</dbReference>
<dbReference type="GO" id="GO:0015344">
    <property type="term" value="F:siderophore uptake transmembrane transporter activity"/>
    <property type="evidence" value="ECO:0007669"/>
    <property type="project" value="TreeGrafter"/>
</dbReference>
<dbReference type="InterPro" id="IPR012910">
    <property type="entry name" value="Plug_dom"/>
</dbReference>
<name>A0A1W1ZAQ6_9SPHI</name>
<feature type="domain" description="TonB-dependent receptor-like beta-barrel" evidence="14">
    <location>
        <begin position="580"/>
        <end position="1136"/>
    </location>
</feature>
<dbReference type="Pfam" id="PF13715">
    <property type="entry name" value="CarbopepD_reg_2"/>
    <property type="match status" value="1"/>
</dbReference>
<dbReference type="GO" id="GO:0009279">
    <property type="term" value="C:cell outer membrane"/>
    <property type="evidence" value="ECO:0007669"/>
    <property type="project" value="UniProtKB-SubCell"/>
</dbReference>
<evidence type="ECO:0000313" key="17">
    <source>
        <dbReference type="EMBL" id="SMC45520.1"/>
    </source>
</evidence>
<keyword evidence="10" id="KW-0675">Receptor</keyword>
<keyword evidence="8 13" id="KW-0798">TonB box</keyword>
<comment type="similarity">
    <text evidence="12 13">Belongs to the TonB-dependent receptor family.</text>
</comment>
<dbReference type="Pfam" id="PF07715">
    <property type="entry name" value="Plug"/>
    <property type="match status" value="1"/>
</dbReference>
<evidence type="ECO:0000256" key="1">
    <source>
        <dbReference type="ARBA" id="ARBA00004571"/>
    </source>
</evidence>
<feature type="domain" description="Secretin/TonB short N-terminal" evidence="15">
    <location>
        <begin position="58"/>
        <end position="108"/>
    </location>
</feature>
<evidence type="ECO:0000259" key="15">
    <source>
        <dbReference type="Pfam" id="PF07660"/>
    </source>
</evidence>
<dbReference type="InterPro" id="IPR008969">
    <property type="entry name" value="CarboxyPept-like_regulatory"/>
</dbReference>
<dbReference type="SUPFAM" id="SSF49464">
    <property type="entry name" value="Carboxypeptidase regulatory domain-like"/>
    <property type="match status" value="1"/>
</dbReference>
<keyword evidence="5 12" id="KW-0812">Transmembrane</keyword>
<sequence>MYRFYTNILLIMRLTAVILLASLMQVSASSLAQRISLSEKGSSLSRVFEKIKSQAGIDFVVSTEILKSSRPVDINVRNVQLTEVLKAIFKDQPLEYSIEDKFVVVRKKDPSVLDKAKSVLMDFMLNLTVKGRVVDEKGTPLAGATVTVKGEKQGVRTGADGLFALQNVKEGAIVVITYTGFKTREIAASGDLGTIRMEIAVGDLAEVGITVNTGYQRIKPEQSTGAVAQIGTKEYESRVSSNFLDGLVNRLPGLMINNDVNFTSTAPDGSRSSRPLFNIRGISTMSANQSPLIVVDGYPTTLTLDMIDPNEIKSVTILKDAAAATVYGVRASNGVIVIERKQAIAGKPQFNYRTTLGFKPKEDYARYRWDDNASSVVTNYLRTTQSAIVNATSWGLLSTASAGAINRSAPYYIAAQAAAGMITPAQAESAYAELASYDNIDDYSRLFERTAITQTHNLNVSGGNENALYYITGNYTGNRNNKVLDDNSRILFSARSTIKLSRKLALELTTDYNEQRFNNAPTPGPATYNPYERFQDITGAPTSIIGASISAPYNTFIMSQGLEDDAIYPLIDMNEIRNTTRSVNNKFTANFKYDLGKGFDLNFGGIYETSRSELKYLASERSSVVKRYINDYAARQADGTLKFNIPKGGYLRQQNLNTSSYTARAQLNYNKKFGDHSINAILGGEARSLIDRSNLTTSFGYNDETLLQQGVDYGSIVSNAVATRGTYGMGSSLQNQIDALFNQKYVEDRFLSGYSNLVYAYKNRYSATGSIRIDQSNLFGTNPKYKYKPLWSLGAAWNIHNEPFMQNLVWVNQLKLRTAYGFNGNVAKLSLPEVIAQARFNINTSPVVPALGLVSYANSSLRWEQTKNFNAGLDFSIFKNINGSIDYYTKKSTDLLGNSLIDPTLGVSPTLINQATIRNNGLEFSLKADWIARRNFNWNTGIVVARNSSKVLDVFRKGDFNPQTLDVLGYVKGYPVGAMFAYNTVGLDNTGYPILEDANGNIIQTNNNSLGSPQTAAMASETSGLVRYAGSSLPTVNAGLSNRVDVGNFYFFAMINYYGGFKVRVPRPDLRATRPLQGAGNYWKAPGDEFTTDVMALAAFSSANSNNAYNYASSYVVHGDYLTLGDLTASYSLENLKFLKNAGFRNFEIKVQASNIYTVGFNRYNYSRAIGNFEKAYITPTYTLALFTNF</sequence>
<evidence type="ECO:0000256" key="12">
    <source>
        <dbReference type="PROSITE-ProRule" id="PRU01360"/>
    </source>
</evidence>
<protein>
    <submittedName>
        <fullName evidence="17">TonB-linked outer membrane protein, SusC/RagA family</fullName>
    </submittedName>
</protein>
<accession>A0A1W1ZAQ6</accession>
<dbReference type="Proteomes" id="UP000192756">
    <property type="component" value="Unassembled WGS sequence"/>
</dbReference>
<feature type="domain" description="TonB-dependent receptor plug" evidence="16">
    <location>
        <begin position="221"/>
        <end position="335"/>
    </location>
</feature>
<keyword evidence="7" id="KW-0408">Iron</keyword>
<evidence type="ECO:0000256" key="9">
    <source>
        <dbReference type="ARBA" id="ARBA00023136"/>
    </source>
</evidence>
<dbReference type="InterPro" id="IPR000531">
    <property type="entry name" value="Beta-barrel_TonB"/>
</dbReference>
<evidence type="ECO:0000256" key="6">
    <source>
        <dbReference type="ARBA" id="ARBA00022729"/>
    </source>
</evidence>
<evidence type="ECO:0000256" key="4">
    <source>
        <dbReference type="ARBA" id="ARBA00022496"/>
    </source>
</evidence>
<comment type="subcellular location">
    <subcellularLocation>
        <location evidence="1 12">Cell outer membrane</location>
        <topology evidence="1 12">Multi-pass membrane protein</topology>
    </subcellularLocation>
</comment>
<dbReference type="AlphaFoldDB" id="A0A1W1ZAQ6"/>
<dbReference type="Gene3D" id="2.40.170.20">
    <property type="entry name" value="TonB-dependent receptor, beta-barrel domain"/>
    <property type="match status" value="1"/>
</dbReference>
<dbReference type="Gene3D" id="2.170.130.10">
    <property type="entry name" value="TonB-dependent receptor, plug domain"/>
    <property type="match status" value="1"/>
</dbReference>
<keyword evidence="6" id="KW-0732">Signal</keyword>
<dbReference type="SUPFAM" id="SSF56935">
    <property type="entry name" value="Porins"/>
    <property type="match status" value="1"/>
</dbReference>
<evidence type="ECO:0000256" key="8">
    <source>
        <dbReference type="ARBA" id="ARBA00023077"/>
    </source>
</evidence>
<evidence type="ECO:0000259" key="16">
    <source>
        <dbReference type="Pfam" id="PF07715"/>
    </source>
</evidence>
<dbReference type="Pfam" id="PF00593">
    <property type="entry name" value="TonB_dep_Rec_b-barrel"/>
    <property type="match status" value="1"/>
</dbReference>
<gene>
    <name evidence="17" type="ORF">SAMN04488524_0546</name>
</gene>
<keyword evidence="4" id="KW-0410">Iron transport</keyword>
<dbReference type="PROSITE" id="PS52016">
    <property type="entry name" value="TONB_DEPENDENT_REC_3"/>
    <property type="match status" value="1"/>
</dbReference>
<organism evidence="17 18">
    <name type="scientific">Pedobacter africanus</name>
    <dbReference type="NCBI Taxonomy" id="151894"/>
    <lineage>
        <taxon>Bacteria</taxon>
        <taxon>Pseudomonadati</taxon>
        <taxon>Bacteroidota</taxon>
        <taxon>Sphingobacteriia</taxon>
        <taxon>Sphingobacteriales</taxon>
        <taxon>Sphingobacteriaceae</taxon>
        <taxon>Pedobacter</taxon>
    </lineage>
</organism>
<keyword evidence="9 12" id="KW-0472">Membrane</keyword>
<dbReference type="InterPro" id="IPR036942">
    <property type="entry name" value="Beta-barrel_TonB_sf"/>
</dbReference>
<evidence type="ECO:0000259" key="14">
    <source>
        <dbReference type="Pfam" id="PF00593"/>
    </source>
</evidence>
<dbReference type="OrthoDB" id="9768177at2"/>
<dbReference type="InterPro" id="IPR023996">
    <property type="entry name" value="TonB-dep_OMP_SusC/RagA"/>
</dbReference>
<keyword evidence="11 12" id="KW-0998">Cell outer membrane</keyword>
<dbReference type="GO" id="GO:0044718">
    <property type="term" value="P:siderophore transmembrane transport"/>
    <property type="evidence" value="ECO:0007669"/>
    <property type="project" value="TreeGrafter"/>
</dbReference>
<keyword evidence="4" id="KW-0406">Ion transport</keyword>
<dbReference type="Pfam" id="PF07660">
    <property type="entry name" value="STN"/>
    <property type="match status" value="1"/>
</dbReference>